<sequence>MSRFRHCVFNEVIICTKVSAAIVVVLSDNFRRSDFCLQEFDVAFRVRKPIVLMLKDEVDMSLAPVAIRDLFNTYVRVLWRLDDHGENELMRSWDNVCYSILELGGVLECKTVICNYRD</sequence>
<comment type="caution">
    <text evidence="1">The sequence shown here is derived from an EMBL/GenBank/DDBJ whole genome shotgun (WGS) entry which is preliminary data.</text>
</comment>
<accession>A0A9D4R6J2</accession>
<gene>
    <name evidence="1" type="ORF">DPMN_098292</name>
</gene>
<organism evidence="1 2">
    <name type="scientific">Dreissena polymorpha</name>
    <name type="common">Zebra mussel</name>
    <name type="synonym">Mytilus polymorpha</name>
    <dbReference type="NCBI Taxonomy" id="45954"/>
    <lineage>
        <taxon>Eukaryota</taxon>
        <taxon>Metazoa</taxon>
        <taxon>Spiralia</taxon>
        <taxon>Lophotrochozoa</taxon>
        <taxon>Mollusca</taxon>
        <taxon>Bivalvia</taxon>
        <taxon>Autobranchia</taxon>
        <taxon>Heteroconchia</taxon>
        <taxon>Euheterodonta</taxon>
        <taxon>Imparidentia</taxon>
        <taxon>Neoheterodontei</taxon>
        <taxon>Myida</taxon>
        <taxon>Dreissenoidea</taxon>
        <taxon>Dreissenidae</taxon>
        <taxon>Dreissena</taxon>
    </lineage>
</organism>
<dbReference type="Proteomes" id="UP000828390">
    <property type="component" value="Unassembled WGS sequence"/>
</dbReference>
<evidence type="ECO:0000313" key="2">
    <source>
        <dbReference type="Proteomes" id="UP000828390"/>
    </source>
</evidence>
<proteinExistence type="predicted"/>
<dbReference type="EMBL" id="JAIWYP010000003">
    <property type="protein sequence ID" value="KAH3855722.1"/>
    <property type="molecule type" value="Genomic_DNA"/>
</dbReference>
<evidence type="ECO:0000313" key="1">
    <source>
        <dbReference type="EMBL" id="KAH3855722.1"/>
    </source>
</evidence>
<reference evidence="1" key="2">
    <citation type="submission" date="2020-11" db="EMBL/GenBank/DDBJ databases">
        <authorList>
            <person name="McCartney M.A."/>
            <person name="Auch B."/>
            <person name="Kono T."/>
            <person name="Mallez S."/>
            <person name="Becker A."/>
            <person name="Gohl D.M."/>
            <person name="Silverstein K.A.T."/>
            <person name="Koren S."/>
            <person name="Bechman K.B."/>
            <person name="Herman A."/>
            <person name="Abrahante J.E."/>
            <person name="Garbe J."/>
        </authorList>
    </citation>
    <scope>NUCLEOTIDE SEQUENCE</scope>
    <source>
        <strain evidence="1">Duluth1</strain>
        <tissue evidence="1">Whole animal</tissue>
    </source>
</reference>
<dbReference type="InterPro" id="IPR035897">
    <property type="entry name" value="Toll_tir_struct_dom_sf"/>
</dbReference>
<dbReference type="AlphaFoldDB" id="A0A9D4R6J2"/>
<reference evidence="1" key="1">
    <citation type="journal article" date="2019" name="bioRxiv">
        <title>The Genome of the Zebra Mussel, Dreissena polymorpha: A Resource for Invasive Species Research.</title>
        <authorList>
            <person name="McCartney M.A."/>
            <person name="Auch B."/>
            <person name="Kono T."/>
            <person name="Mallez S."/>
            <person name="Zhang Y."/>
            <person name="Obille A."/>
            <person name="Becker A."/>
            <person name="Abrahante J.E."/>
            <person name="Garbe J."/>
            <person name="Badalamenti J.P."/>
            <person name="Herman A."/>
            <person name="Mangelson H."/>
            <person name="Liachko I."/>
            <person name="Sullivan S."/>
            <person name="Sone E.D."/>
            <person name="Koren S."/>
            <person name="Silverstein K.A.T."/>
            <person name="Beckman K.B."/>
            <person name="Gohl D.M."/>
        </authorList>
    </citation>
    <scope>NUCLEOTIDE SEQUENCE</scope>
    <source>
        <strain evidence="1">Duluth1</strain>
        <tissue evidence="1">Whole animal</tissue>
    </source>
</reference>
<dbReference type="SUPFAM" id="SSF52200">
    <property type="entry name" value="Toll/Interleukin receptor TIR domain"/>
    <property type="match status" value="1"/>
</dbReference>
<protein>
    <recommendedName>
        <fullName evidence="3">TIR domain-containing protein</fullName>
    </recommendedName>
</protein>
<name>A0A9D4R6J2_DREPO</name>
<dbReference type="Gene3D" id="3.40.50.10140">
    <property type="entry name" value="Toll/interleukin-1 receptor homology (TIR) domain"/>
    <property type="match status" value="1"/>
</dbReference>
<keyword evidence="2" id="KW-1185">Reference proteome</keyword>
<evidence type="ECO:0008006" key="3">
    <source>
        <dbReference type="Google" id="ProtNLM"/>
    </source>
</evidence>